<dbReference type="Pfam" id="PF00884">
    <property type="entry name" value="Sulfatase"/>
    <property type="match status" value="1"/>
</dbReference>
<evidence type="ECO:0000313" key="7">
    <source>
        <dbReference type="EMBL" id="QDU96033.1"/>
    </source>
</evidence>
<reference evidence="7 8" key="1">
    <citation type="submission" date="2019-02" db="EMBL/GenBank/DDBJ databases">
        <title>Deep-cultivation of Planctomycetes and their phenomic and genomic characterization uncovers novel biology.</title>
        <authorList>
            <person name="Wiegand S."/>
            <person name="Jogler M."/>
            <person name="Boedeker C."/>
            <person name="Pinto D."/>
            <person name="Vollmers J."/>
            <person name="Rivas-Marin E."/>
            <person name="Kohn T."/>
            <person name="Peeters S.H."/>
            <person name="Heuer A."/>
            <person name="Rast P."/>
            <person name="Oberbeckmann S."/>
            <person name="Bunk B."/>
            <person name="Jeske O."/>
            <person name="Meyerdierks A."/>
            <person name="Storesund J.E."/>
            <person name="Kallscheuer N."/>
            <person name="Luecker S."/>
            <person name="Lage O.M."/>
            <person name="Pohl T."/>
            <person name="Merkel B.J."/>
            <person name="Hornburger P."/>
            <person name="Mueller R.-W."/>
            <person name="Bruemmer F."/>
            <person name="Labrenz M."/>
            <person name="Spormann A.M."/>
            <person name="Op den Camp H."/>
            <person name="Overmann J."/>
            <person name="Amann R."/>
            <person name="Jetten M.S.M."/>
            <person name="Mascher T."/>
            <person name="Medema M.H."/>
            <person name="Devos D.P."/>
            <person name="Kaster A.-K."/>
            <person name="Ovreas L."/>
            <person name="Rohde M."/>
            <person name="Galperin M.Y."/>
            <person name="Jogler C."/>
        </authorList>
    </citation>
    <scope>NUCLEOTIDE SEQUENCE [LARGE SCALE GENOMIC DNA]</scope>
    <source>
        <strain evidence="7 8">Pla85_3_4</strain>
    </source>
</reference>
<organism evidence="7 8">
    <name type="scientific">Lignipirellula cremea</name>
    <dbReference type="NCBI Taxonomy" id="2528010"/>
    <lineage>
        <taxon>Bacteria</taxon>
        <taxon>Pseudomonadati</taxon>
        <taxon>Planctomycetota</taxon>
        <taxon>Planctomycetia</taxon>
        <taxon>Pirellulales</taxon>
        <taxon>Pirellulaceae</taxon>
        <taxon>Lignipirellula</taxon>
    </lineage>
</organism>
<dbReference type="SUPFAM" id="SSF53649">
    <property type="entry name" value="Alkaline phosphatase-like"/>
    <property type="match status" value="1"/>
</dbReference>
<dbReference type="Gene3D" id="3.30.1120.10">
    <property type="match status" value="1"/>
</dbReference>
<keyword evidence="3 7" id="KW-0378">Hydrolase</keyword>
<evidence type="ECO:0000256" key="5">
    <source>
        <dbReference type="SAM" id="MobiDB-lite"/>
    </source>
</evidence>
<dbReference type="InterPro" id="IPR050738">
    <property type="entry name" value="Sulfatase"/>
</dbReference>
<evidence type="ECO:0000256" key="1">
    <source>
        <dbReference type="ARBA" id="ARBA00008779"/>
    </source>
</evidence>
<keyword evidence="8" id="KW-1185">Reference proteome</keyword>
<sequence length="568" mass="62489">MLAASLARQPNSIAPLPGGIATLLLVAFAVIQSIGAGNIASAAEKPARPNIVFILADDLGYSDLGCYGGEIATPNLDRLASGGLQFVQFYNTARCWPTRAALMTGYYAQQVHRDALPDLRGGGSGVRQSWARLLPDFLRPHGYRSYHSGKWHLDGKVLDAGFDRSLNVNNQGNYFSAKGNWIDDVPIKETADEPYYTTIATVDHAVDCLQEHAQKYADRPFFHYVAFIAPHFPLHALPEDIARYRDAYLDGWEATRARRFARQQKSGLLKTTLSPLEPTVGPPYAFPDAIAKLGPGEVNRPLPWDELTDEQRAFQATKMAIHAAMVDRMDREIGRLFEQLKVMGAYDNTLIFFASDNGASAEIMVRNGGHDPQAEPGSAATYLCLGPGFSSAANTPFRRHKTWVHEGGISTPLLVHWPAGIAARGERRHTPGHVTDIAPTIFDALGIEKPTDYKGEPIPPAPGHSLLPAFAKDVVIDRESIWWLHEGHRAIRVGDWKLVAAKGDPWELYDLRTDRAESNNLADAQPSRVAEMEALWNRQTEEIHRLAAKTAAAPPRKKQPQAAGKKAP</sequence>
<evidence type="ECO:0000313" key="8">
    <source>
        <dbReference type="Proteomes" id="UP000317648"/>
    </source>
</evidence>
<dbReference type="PROSITE" id="PS00149">
    <property type="entry name" value="SULFATASE_2"/>
    <property type="match status" value="1"/>
</dbReference>
<dbReference type="EC" id="3.1.6.1" evidence="7"/>
<dbReference type="PANTHER" id="PTHR42693">
    <property type="entry name" value="ARYLSULFATASE FAMILY MEMBER"/>
    <property type="match status" value="1"/>
</dbReference>
<evidence type="ECO:0000256" key="3">
    <source>
        <dbReference type="ARBA" id="ARBA00022801"/>
    </source>
</evidence>
<evidence type="ECO:0000256" key="4">
    <source>
        <dbReference type="ARBA" id="ARBA00022837"/>
    </source>
</evidence>
<dbReference type="RefSeq" id="WP_145054710.1">
    <property type="nucleotide sequence ID" value="NZ_CP036433.1"/>
</dbReference>
<keyword evidence="2" id="KW-0479">Metal-binding</keyword>
<dbReference type="InterPro" id="IPR017850">
    <property type="entry name" value="Alkaline_phosphatase_core_sf"/>
</dbReference>
<protein>
    <submittedName>
        <fullName evidence="7">Arylsulfatase</fullName>
        <ecNumber evidence="7">3.1.6.1</ecNumber>
    </submittedName>
</protein>
<dbReference type="CDD" id="cd16025">
    <property type="entry name" value="PAS_like"/>
    <property type="match status" value="1"/>
</dbReference>
<feature type="compositionally biased region" description="Low complexity" evidence="5">
    <location>
        <begin position="548"/>
        <end position="568"/>
    </location>
</feature>
<feature type="domain" description="Sulfatase N-terminal" evidence="6">
    <location>
        <begin position="49"/>
        <end position="447"/>
    </location>
</feature>
<dbReference type="EMBL" id="CP036433">
    <property type="protein sequence ID" value="QDU96033.1"/>
    <property type="molecule type" value="Genomic_DNA"/>
</dbReference>
<proteinExistence type="inferred from homology"/>
<dbReference type="GO" id="GO:0046872">
    <property type="term" value="F:metal ion binding"/>
    <property type="evidence" value="ECO:0007669"/>
    <property type="project" value="UniProtKB-KW"/>
</dbReference>
<evidence type="ECO:0000256" key="2">
    <source>
        <dbReference type="ARBA" id="ARBA00022723"/>
    </source>
</evidence>
<name>A0A518DW30_9BACT</name>
<keyword evidence="4" id="KW-0106">Calcium</keyword>
<dbReference type="OrthoDB" id="9783154at2"/>
<dbReference type="InterPro" id="IPR024607">
    <property type="entry name" value="Sulfatase_CS"/>
</dbReference>
<gene>
    <name evidence="7" type="primary">atsA_34</name>
    <name evidence="7" type="ORF">Pla8534_38520</name>
</gene>
<dbReference type="PANTHER" id="PTHR42693:SF53">
    <property type="entry name" value="ENDO-4-O-SULFATASE"/>
    <property type="match status" value="1"/>
</dbReference>
<evidence type="ECO:0000259" key="6">
    <source>
        <dbReference type="Pfam" id="PF00884"/>
    </source>
</evidence>
<dbReference type="AlphaFoldDB" id="A0A518DW30"/>
<dbReference type="Gene3D" id="3.40.720.10">
    <property type="entry name" value="Alkaline Phosphatase, subunit A"/>
    <property type="match status" value="1"/>
</dbReference>
<comment type="similarity">
    <text evidence="1">Belongs to the sulfatase family.</text>
</comment>
<dbReference type="InterPro" id="IPR000917">
    <property type="entry name" value="Sulfatase_N"/>
</dbReference>
<dbReference type="GO" id="GO:0004065">
    <property type="term" value="F:arylsulfatase activity"/>
    <property type="evidence" value="ECO:0007669"/>
    <property type="project" value="UniProtKB-EC"/>
</dbReference>
<dbReference type="Proteomes" id="UP000317648">
    <property type="component" value="Chromosome"/>
</dbReference>
<dbReference type="KEGG" id="lcre:Pla8534_38520"/>
<feature type="region of interest" description="Disordered" evidence="5">
    <location>
        <begin position="547"/>
        <end position="568"/>
    </location>
</feature>
<accession>A0A518DW30</accession>